<dbReference type="RefSeq" id="WP_045805223.1">
    <property type="nucleotide sequence ID" value="NZ_LANU01000003.1"/>
</dbReference>
<evidence type="ECO:0000313" key="1">
    <source>
        <dbReference type="EMBL" id="KJV63500.1"/>
    </source>
</evidence>
<organism evidence="1 2">
    <name type="scientific">Ehrlichia cf. muris str. EmCRT</name>
    <dbReference type="NCBI Taxonomy" id="1359167"/>
    <lineage>
        <taxon>Bacteria</taxon>
        <taxon>Pseudomonadati</taxon>
        <taxon>Pseudomonadota</taxon>
        <taxon>Alphaproteobacteria</taxon>
        <taxon>Rickettsiales</taxon>
        <taxon>Anaplasmataceae</taxon>
        <taxon>Ehrlichia</taxon>
    </lineage>
</organism>
<dbReference type="PATRIC" id="fig|1359167.3.peg.920"/>
<dbReference type="EMBL" id="LANU01000003">
    <property type="protein sequence ID" value="KJV63500.1"/>
    <property type="molecule type" value="Genomic_DNA"/>
</dbReference>
<gene>
    <name evidence="1" type="ORF">EMUCRT_0955</name>
</gene>
<dbReference type="Proteomes" id="UP000033546">
    <property type="component" value="Unassembled WGS sequence"/>
</dbReference>
<accession>A0A0F3N5Z3</accession>
<name>A0A0F3N5Z3_9RICK</name>
<reference evidence="1 2" key="1">
    <citation type="submission" date="2015-02" db="EMBL/GenBank/DDBJ databases">
        <title>Genome Sequencing of Rickettsiales.</title>
        <authorList>
            <person name="Daugherty S.C."/>
            <person name="Su Q."/>
            <person name="Abolude K."/>
            <person name="Beier-Sexton M."/>
            <person name="Carlyon J.A."/>
            <person name="Carter R."/>
            <person name="Day N.P."/>
            <person name="Dumler S.J."/>
            <person name="Dyachenko V."/>
            <person name="Godinez A."/>
            <person name="Kurtti T.J."/>
            <person name="Lichay M."/>
            <person name="Mullins K.E."/>
            <person name="Ott S."/>
            <person name="Pappas-Brown V."/>
            <person name="Paris D.H."/>
            <person name="Patel P."/>
            <person name="Richards A.L."/>
            <person name="Sadzewicz L."/>
            <person name="Sears K."/>
            <person name="Seidman D."/>
            <person name="Sengamalay N."/>
            <person name="Stenos J."/>
            <person name="Tallon L.J."/>
            <person name="Vincent G."/>
            <person name="Fraser C.M."/>
            <person name="Munderloh U."/>
            <person name="Dunning-Hotopp J.C."/>
        </authorList>
    </citation>
    <scope>NUCLEOTIDE SEQUENCE [LARGE SCALE GENOMIC DNA]</scope>
    <source>
        <strain evidence="1 2">EmCRT</strain>
    </source>
</reference>
<protein>
    <submittedName>
        <fullName evidence="1">Uncharacterized protein</fullName>
    </submittedName>
</protein>
<sequence length="168" mass="18646">MRTDNAFFDVDFLIQQSGHSNVDIYHGTIYLDDNPAGGCYASGDIVNAATGDKGTLNIISDIMNGYYEKCNLNITLEHYDPIKDINNTTSMDKIFLVSILNGLDMALLIEEHSLLLMDPSRVEVSNEPAMAVLAYESGFVGELNNMVNVVRDIFYQNEDFDLSGKPGY</sequence>
<comment type="caution">
    <text evidence="1">The sequence shown here is derived from an EMBL/GenBank/DDBJ whole genome shotgun (WGS) entry which is preliminary data.</text>
</comment>
<dbReference type="AlphaFoldDB" id="A0A0F3N5Z3"/>
<evidence type="ECO:0000313" key="2">
    <source>
        <dbReference type="Proteomes" id="UP000033546"/>
    </source>
</evidence>
<proteinExistence type="predicted"/>